<accession>X0TFT7</accession>
<evidence type="ECO:0000259" key="1">
    <source>
        <dbReference type="Pfam" id="PF09588"/>
    </source>
</evidence>
<reference evidence="2" key="1">
    <citation type="journal article" date="2014" name="Front. Microbiol.">
        <title>High frequency of phylogenetically diverse reductive dehalogenase-homologous genes in deep subseafloor sedimentary metagenomes.</title>
        <authorList>
            <person name="Kawai M."/>
            <person name="Futagami T."/>
            <person name="Toyoda A."/>
            <person name="Takaki Y."/>
            <person name="Nishi S."/>
            <person name="Hori S."/>
            <person name="Arai W."/>
            <person name="Tsubouchi T."/>
            <person name="Morono Y."/>
            <person name="Uchiyama I."/>
            <person name="Ito T."/>
            <person name="Fujiyama A."/>
            <person name="Inagaki F."/>
            <person name="Takami H."/>
        </authorList>
    </citation>
    <scope>NUCLEOTIDE SEQUENCE</scope>
    <source>
        <strain evidence="2">Expedition CK06-06</strain>
    </source>
</reference>
<dbReference type="InterPro" id="IPR019080">
    <property type="entry name" value="YqaJ_viral_recombinase"/>
</dbReference>
<dbReference type="Gene3D" id="3.90.320.10">
    <property type="match status" value="1"/>
</dbReference>
<dbReference type="EMBL" id="BARS01018899">
    <property type="protein sequence ID" value="GAF86186.1"/>
    <property type="molecule type" value="Genomic_DNA"/>
</dbReference>
<comment type="caution">
    <text evidence="2">The sequence shown here is derived from an EMBL/GenBank/DDBJ whole genome shotgun (WGS) entry which is preliminary data.</text>
</comment>
<protein>
    <recommendedName>
        <fullName evidence="1">YqaJ viral recombinase domain-containing protein</fullName>
    </recommendedName>
</protein>
<proteinExistence type="predicted"/>
<dbReference type="SUPFAM" id="SSF52980">
    <property type="entry name" value="Restriction endonuclease-like"/>
    <property type="match status" value="1"/>
</dbReference>
<dbReference type="InterPro" id="IPR011335">
    <property type="entry name" value="Restrct_endonuc-II-like"/>
</dbReference>
<sequence length="186" mass="21162">SGIKKATAKGQGKVRSAYLYQKAYEMLTDRITESYSNDAMVLGSESESLSRDVYYFSNDVEIERVAIIKEGPHRHVSPDGLVGEDGIIEIKNINGPGYIETVSKQRVGAEHAKQIQWGLYISQREWCDFIQAHWIWGENGIIAGYTDKPIWVKRVYRDEKLIKEMDEGADKFITEMLALVEKIKGD</sequence>
<dbReference type="Pfam" id="PF09588">
    <property type="entry name" value="YqaJ"/>
    <property type="match status" value="1"/>
</dbReference>
<feature type="non-terminal residue" evidence="2">
    <location>
        <position position="1"/>
    </location>
</feature>
<gene>
    <name evidence="2" type="ORF">S01H1_30685</name>
</gene>
<name>X0TFT7_9ZZZZ</name>
<dbReference type="AlphaFoldDB" id="X0TFT7"/>
<feature type="domain" description="YqaJ viral recombinase" evidence="1">
    <location>
        <begin position="12"/>
        <end position="124"/>
    </location>
</feature>
<evidence type="ECO:0000313" key="2">
    <source>
        <dbReference type="EMBL" id="GAF86186.1"/>
    </source>
</evidence>
<organism evidence="2">
    <name type="scientific">marine sediment metagenome</name>
    <dbReference type="NCBI Taxonomy" id="412755"/>
    <lineage>
        <taxon>unclassified sequences</taxon>
        <taxon>metagenomes</taxon>
        <taxon>ecological metagenomes</taxon>
    </lineage>
</organism>
<dbReference type="InterPro" id="IPR011604">
    <property type="entry name" value="PDDEXK-like_dom_sf"/>
</dbReference>